<feature type="signal peptide" evidence="1">
    <location>
        <begin position="1"/>
        <end position="19"/>
    </location>
</feature>
<keyword evidence="1" id="KW-0732">Signal</keyword>
<dbReference type="InterPro" id="IPR000073">
    <property type="entry name" value="AB_hydrolase_1"/>
</dbReference>
<dbReference type="AlphaFoldDB" id="G2R6D5"/>
<dbReference type="HOGENOM" id="CLU_034763_1_0_1"/>
<dbReference type="OrthoDB" id="190201at2759"/>
<feature type="domain" description="AB hydrolase-1" evidence="2">
    <location>
        <begin position="111"/>
        <end position="362"/>
    </location>
</feature>
<protein>
    <recommendedName>
        <fullName evidence="2">AB hydrolase-1 domain-containing protein</fullName>
    </recommendedName>
</protein>
<dbReference type="eggNOG" id="ENOG502RN83">
    <property type="taxonomic scope" value="Eukaryota"/>
</dbReference>
<sequence length="384" mass="41771">MSNIRSIVSFSALLALSQAGSSAAATVTKQCVQLEVPVPVVATNRRYSMPRVESTIDAIDWTVTVTTWSTPSAMDRVTGLYPVNSTFRINAQLCVPPRNGAKSDILQIATPGLGFDKRYWDVELKPEEYSYVDAAVSKGYSILTYDRLGTGKSQKPDAYDVVQIPTEVEILAGLTNLARSGKLISSSKVLGSTHPVPKLQPSKVVQVGHAYGAYLITVALGKYGRLADGAVLTGFLLTNLTRMLDVLNYDHAFARQHDPVRFGEYTSGYFVLETESCLQKLFLRKGAFEPALLAYTERIKQPEAVGEYASEGTSPLTPAAEFEGPVLLFNGENVYDEDATRNVFQHAVNVTSYLQPNTGHALTVATNASAGYEVILQYLDSHGL</sequence>
<dbReference type="InterPro" id="IPR029058">
    <property type="entry name" value="AB_hydrolase_fold"/>
</dbReference>
<keyword evidence="4" id="KW-1185">Reference proteome</keyword>
<dbReference type="KEGG" id="ttt:THITE_125550"/>
<organism evidence="3 4">
    <name type="scientific">Thermothielavioides terrestris (strain ATCC 38088 / NRRL 8126)</name>
    <name type="common">Thielavia terrestris</name>
    <dbReference type="NCBI Taxonomy" id="578455"/>
    <lineage>
        <taxon>Eukaryota</taxon>
        <taxon>Fungi</taxon>
        <taxon>Dikarya</taxon>
        <taxon>Ascomycota</taxon>
        <taxon>Pezizomycotina</taxon>
        <taxon>Sordariomycetes</taxon>
        <taxon>Sordariomycetidae</taxon>
        <taxon>Sordariales</taxon>
        <taxon>Chaetomiaceae</taxon>
        <taxon>Thermothielavioides</taxon>
        <taxon>Thermothielavioides terrestris</taxon>
    </lineage>
</organism>
<dbReference type="RefSeq" id="XP_003653956.1">
    <property type="nucleotide sequence ID" value="XM_003653908.1"/>
</dbReference>
<dbReference type="GeneID" id="11519871"/>
<proteinExistence type="predicted"/>
<dbReference type="Proteomes" id="UP000008181">
    <property type="component" value="Chromosome 3"/>
</dbReference>
<dbReference type="SUPFAM" id="SSF53474">
    <property type="entry name" value="alpha/beta-Hydrolases"/>
    <property type="match status" value="1"/>
</dbReference>
<evidence type="ECO:0000313" key="3">
    <source>
        <dbReference type="EMBL" id="AEO67620.1"/>
    </source>
</evidence>
<feature type="chain" id="PRO_5003436943" description="AB hydrolase-1 domain-containing protein" evidence="1">
    <location>
        <begin position="20"/>
        <end position="384"/>
    </location>
</feature>
<reference evidence="3 4" key="1">
    <citation type="journal article" date="2011" name="Nat. Biotechnol.">
        <title>Comparative genomic analysis of the thermophilic biomass-degrading fungi Myceliophthora thermophila and Thielavia terrestris.</title>
        <authorList>
            <person name="Berka R.M."/>
            <person name="Grigoriev I.V."/>
            <person name="Otillar R."/>
            <person name="Salamov A."/>
            <person name="Grimwood J."/>
            <person name="Reid I."/>
            <person name="Ishmael N."/>
            <person name="John T."/>
            <person name="Darmond C."/>
            <person name="Moisan M.-C."/>
            <person name="Henrissat B."/>
            <person name="Coutinho P.M."/>
            <person name="Lombard V."/>
            <person name="Natvig D.O."/>
            <person name="Lindquist E."/>
            <person name="Schmutz J."/>
            <person name="Lucas S."/>
            <person name="Harris P."/>
            <person name="Powlowski J."/>
            <person name="Bellemare A."/>
            <person name="Taylor D."/>
            <person name="Butler G."/>
            <person name="de Vries R.P."/>
            <person name="Allijn I.E."/>
            <person name="van den Brink J."/>
            <person name="Ushinsky S."/>
            <person name="Storms R."/>
            <person name="Powell A.J."/>
            <person name="Paulsen I.T."/>
            <person name="Elbourne L.D.H."/>
            <person name="Baker S.E."/>
            <person name="Magnuson J."/>
            <person name="LaBoissiere S."/>
            <person name="Clutterbuck A.J."/>
            <person name="Martinez D."/>
            <person name="Wogulis M."/>
            <person name="de Leon A.L."/>
            <person name="Rey M.W."/>
            <person name="Tsang A."/>
        </authorList>
    </citation>
    <scope>NUCLEOTIDE SEQUENCE [LARGE SCALE GENOMIC DNA]</scope>
    <source>
        <strain evidence="4">ATCC 38088 / NRRL 8126</strain>
    </source>
</reference>
<evidence type="ECO:0000313" key="4">
    <source>
        <dbReference type="Proteomes" id="UP000008181"/>
    </source>
</evidence>
<evidence type="ECO:0000259" key="2">
    <source>
        <dbReference type="Pfam" id="PF12697"/>
    </source>
</evidence>
<evidence type="ECO:0000256" key="1">
    <source>
        <dbReference type="SAM" id="SignalP"/>
    </source>
</evidence>
<accession>G2R6D5</accession>
<dbReference type="Gene3D" id="3.40.50.1820">
    <property type="entry name" value="alpha/beta hydrolase"/>
    <property type="match status" value="1"/>
</dbReference>
<dbReference type="Pfam" id="PF12697">
    <property type="entry name" value="Abhydrolase_6"/>
    <property type="match status" value="1"/>
</dbReference>
<gene>
    <name evidence="3" type="ORF">THITE_125550</name>
</gene>
<dbReference type="EMBL" id="CP003011">
    <property type="protein sequence ID" value="AEO67620.1"/>
    <property type="molecule type" value="Genomic_DNA"/>
</dbReference>
<name>G2R6D5_THETT</name>